<dbReference type="InterPro" id="IPR036890">
    <property type="entry name" value="HATPase_C_sf"/>
</dbReference>
<dbReference type="AlphaFoldDB" id="A0A939F773"/>
<comment type="caution">
    <text evidence="4">The sequence shown here is derived from an EMBL/GenBank/DDBJ whole genome shotgun (WGS) entry which is preliminary data.</text>
</comment>
<keyword evidence="1" id="KW-0723">Serine/threonine-protein kinase</keyword>
<dbReference type="Pfam" id="PF13581">
    <property type="entry name" value="HATPase_c_2"/>
    <property type="match status" value="1"/>
</dbReference>
<reference evidence="4" key="1">
    <citation type="submission" date="2021-03" db="EMBL/GenBank/DDBJ databases">
        <title>Streptomyces poriferae sp. nov., a novel marine sponge-derived Actinobacteria species with anti-MRSA activity.</title>
        <authorList>
            <person name="Sandoval-Powers M."/>
            <person name="Kralova S."/>
            <person name="Nguyen G.-S."/>
            <person name="Fawwal D."/>
            <person name="Degnes K."/>
            <person name="Klinkenberg G."/>
            <person name="Sletta H."/>
            <person name="Wentzel A."/>
            <person name="Liles M.R."/>
        </authorList>
    </citation>
    <scope>NUCLEOTIDE SEQUENCE</scope>
    <source>
        <strain evidence="4">DSM 41794</strain>
    </source>
</reference>
<dbReference type="InterPro" id="IPR050267">
    <property type="entry name" value="Anti-sigma-factor_SerPK"/>
</dbReference>
<dbReference type="SUPFAM" id="SSF55874">
    <property type="entry name" value="ATPase domain of HSP90 chaperone/DNA topoisomerase II/histidine kinase"/>
    <property type="match status" value="1"/>
</dbReference>
<feature type="domain" description="Histidine kinase/HSP90-like ATPase" evidence="2">
    <location>
        <begin position="206"/>
        <end position="314"/>
    </location>
</feature>
<dbReference type="Gene3D" id="3.30.565.10">
    <property type="entry name" value="Histidine kinase-like ATPase, C-terminal domain"/>
    <property type="match status" value="1"/>
</dbReference>
<evidence type="ECO:0000259" key="2">
    <source>
        <dbReference type="Pfam" id="PF13581"/>
    </source>
</evidence>
<keyword evidence="4" id="KW-0808">Transferase</keyword>
<dbReference type="Pfam" id="PF14417">
    <property type="entry name" value="MEDS"/>
    <property type="match status" value="1"/>
</dbReference>
<gene>
    <name evidence="4" type="ORF">J0695_13670</name>
</gene>
<protein>
    <submittedName>
        <fullName evidence="4">Sensor histidine kinase</fullName>
    </submittedName>
</protein>
<evidence type="ECO:0000259" key="3">
    <source>
        <dbReference type="Pfam" id="PF14417"/>
    </source>
</evidence>
<proteinExistence type="predicted"/>
<keyword evidence="4" id="KW-0418">Kinase</keyword>
<dbReference type="NCBIfam" id="NF041045">
    <property type="entry name" value="RsbA_anti_sig"/>
    <property type="match status" value="1"/>
</dbReference>
<dbReference type="InterPro" id="IPR003594">
    <property type="entry name" value="HATPase_dom"/>
</dbReference>
<evidence type="ECO:0000256" key="1">
    <source>
        <dbReference type="ARBA" id="ARBA00022527"/>
    </source>
</evidence>
<dbReference type="InterPro" id="IPR047718">
    <property type="entry name" value="RsbA-like_anti_sig"/>
</dbReference>
<dbReference type="EMBL" id="JAFLRJ010000122">
    <property type="protein sequence ID" value="MBO0512849.1"/>
    <property type="molecule type" value="Genomic_DNA"/>
</dbReference>
<dbReference type="InterPro" id="IPR025847">
    <property type="entry name" value="MEDS_domain"/>
</dbReference>
<evidence type="ECO:0000313" key="5">
    <source>
        <dbReference type="Proteomes" id="UP000664167"/>
    </source>
</evidence>
<sequence>MRRTGFVHQALAYDSDEAFLAGTEPYVRDGLADGDAVLAVVKRQNIALLRDALGNSSREVEFIDSDHWYGYPSRTLGQYHAYCTEHGRTAAGGPRRVRVIGEPVWSRRGELETREWMRYESLLNVAFARSGHWIVCPYDRRALSEQVLTAAARTHPELLHGRGGMALSGAYAYPEDFCAESDADALEPAPEPAREVLFDRGGSVVARYAAAEFARRGGLSEERVGDVMSAVHESALNALRFGGGRAVLRLWSRPSYLVFEIADSGANAPVGPRFPGHLPPAPQASSGHGMWVARQLSDLLEQRIARGGSVVRMHFRA</sequence>
<organism evidence="4 5">
    <name type="scientific">Streptomyces beijiangensis</name>
    <dbReference type="NCBI Taxonomy" id="163361"/>
    <lineage>
        <taxon>Bacteria</taxon>
        <taxon>Bacillati</taxon>
        <taxon>Actinomycetota</taxon>
        <taxon>Actinomycetes</taxon>
        <taxon>Kitasatosporales</taxon>
        <taxon>Streptomycetaceae</taxon>
        <taxon>Streptomyces</taxon>
    </lineage>
</organism>
<keyword evidence="5" id="KW-1185">Reference proteome</keyword>
<dbReference type="PANTHER" id="PTHR35526:SF3">
    <property type="entry name" value="ANTI-SIGMA-F FACTOR RSBW"/>
    <property type="match status" value="1"/>
</dbReference>
<evidence type="ECO:0000313" key="4">
    <source>
        <dbReference type="EMBL" id="MBO0512849.1"/>
    </source>
</evidence>
<name>A0A939F773_9ACTN</name>
<dbReference type="Proteomes" id="UP000664167">
    <property type="component" value="Unassembled WGS sequence"/>
</dbReference>
<dbReference type="GO" id="GO:0004674">
    <property type="term" value="F:protein serine/threonine kinase activity"/>
    <property type="evidence" value="ECO:0007669"/>
    <property type="project" value="UniProtKB-KW"/>
</dbReference>
<feature type="domain" description="MEDS" evidence="3">
    <location>
        <begin position="8"/>
        <end position="156"/>
    </location>
</feature>
<dbReference type="RefSeq" id="WP_206962282.1">
    <property type="nucleotide sequence ID" value="NZ_BAAAJJ010000002.1"/>
</dbReference>
<accession>A0A939F773</accession>
<dbReference type="PANTHER" id="PTHR35526">
    <property type="entry name" value="ANTI-SIGMA-F FACTOR RSBW-RELATED"/>
    <property type="match status" value="1"/>
</dbReference>